<protein>
    <submittedName>
        <fullName evidence="1">Uncharacterized protein</fullName>
    </submittedName>
</protein>
<dbReference type="AlphaFoldDB" id="A0A839DPA3"/>
<evidence type="ECO:0000313" key="1">
    <source>
        <dbReference type="EMBL" id="MBA8823314.1"/>
    </source>
</evidence>
<sequence length="245" mass="27085">MSSHLRPVEHVDDWIAPRFGDVTGRVGSTVPHGFAAYARILHPLEDAEDEPATWSDVAAFTGSHEHALMQFGAISRSPEWPGTEPEEGNLSPDRLERLCDVLDRHTPAEAECFFALWEGYGWVHGSPGVVIMGSDEVVPPAFPPEVLNGPRLRHWGGRDYLVFRGGLRAASEMGWHRDEWFSPQSPNLFWPADRSWCVATEIDFDSTLVAGTAELVADVLAHQGLEAWSVGPEDSLTVDGDHLNR</sequence>
<reference evidence="1 2" key="1">
    <citation type="submission" date="2020-07" db="EMBL/GenBank/DDBJ databases">
        <title>Sequencing the genomes of 1000 actinobacteria strains.</title>
        <authorList>
            <person name="Klenk H.-P."/>
        </authorList>
    </citation>
    <scope>NUCLEOTIDE SEQUENCE [LARGE SCALE GENOMIC DNA]</scope>
    <source>
        <strain evidence="1 2">DSM 45975</strain>
    </source>
</reference>
<accession>A0A839DPA3</accession>
<dbReference type="RefSeq" id="WP_182542645.1">
    <property type="nucleotide sequence ID" value="NZ_JACGWZ010000001.1"/>
</dbReference>
<proteinExistence type="predicted"/>
<organism evidence="1 2">
    <name type="scientific">Halosaccharopolyspora lacisalsi</name>
    <dbReference type="NCBI Taxonomy" id="1000566"/>
    <lineage>
        <taxon>Bacteria</taxon>
        <taxon>Bacillati</taxon>
        <taxon>Actinomycetota</taxon>
        <taxon>Actinomycetes</taxon>
        <taxon>Pseudonocardiales</taxon>
        <taxon>Pseudonocardiaceae</taxon>
        <taxon>Halosaccharopolyspora</taxon>
    </lineage>
</organism>
<dbReference type="Proteomes" id="UP000569329">
    <property type="component" value="Unassembled WGS sequence"/>
</dbReference>
<gene>
    <name evidence="1" type="ORF">FHX42_000643</name>
</gene>
<comment type="caution">
    <text evidence="1">The sequence shown here is derived from an EMBL/GenBank/DDBJ whole genome shotgun (WGS) entry which is preliminary data.</text>
</comment>
<keyword evidence="2" id="KW-1185">Reference proteome</keyword>
<evidence type="ECO:0000313" key="2">
    <source>
        <dbReference type="Proteomes" id="UP000569329"/>
    </source>
</evidence>
<name>A0A839DPA3_9PSEU</name>
<dbReference type="EMBL" id="JACGWZ010000001">
    <property type="protein sequence ID" value="MBA8823314.1"/>
    <property type="molecule type" value="Genomic_DNA"/>
</dbReference>